<organism evidence="6 7">
    <name type="scientific">Kosmotoga olearia (strain ATCC BAA-1733 / DSM 21960 / TBF 19.5.1)</name>
    <dbReference type="NCBI Taxonomy" id="521045"/>
    <lineage>
        <taxon>Bacteria</taxon>
        <taxon>Thermotogati</taxon>
        <taxon>Thermotogota</taxon>
        <taxon>Thermotogae</taxon>
        <taxon>Kosmotogales</taxon>
        <taxon>Kosmotogaceae</taxon>
        <taxon>Kosmotoga</taxon>
    </lineage>
</organism>
<name>C5CEV6_KOSOT</name>
<dbReference type="PROSITE" id="PS00668">
    <property type="entry name" value="COMPLEX1_ND1_2"/>
    <property type="match status" value="1"/>
</dbReference>
<evidence type="ECO:0000256" key="1">
    <source>
        <dbReference type="ARBA" id="ARBA00004141"/>
    </source>
</evidence>
<evidence type="ECO:0000256" key="3">
    <source>
        <dbReference type="ARBA" id="ARBA00022989"/>
    </source>
</evidence>
<feature type="transmembrane region" description="Helical" evidence="5">
    <location>
        <begin position="164"/>
        <end position="186"/>
    </location>
</feature>
<feature type="transmembrane region" description="Helical" evidence="5">
    <location>
        <begin position="65"/>
        <end position="93"/>
    </location>
</feature>
<keyword evidence="4 5" id="KW-0472">Membrane</keyword>
<dbReference type="Proteomes" id="UP000002382">
    <property type="component" value="Chromosome"/>
</dbReference>
<comment type="subcellular location">
    <subcellularLocation>
        <location evidence="1">Membrane</location>
        <topology evidence="1">Multi-pass membrane protein</topology>
    </subcellularLocation>
</comment>
<dbReference type="PANTHER" id="PTHR43359:SF1">
    <property type="entry name" value="FORMATE HYDROGENLYASE SUBUNIT 4-RELATED"/>
    <property type="match status" value="1"/>
</dbReference>
<accession>C5CEV6</accession>
<proteinExistence type="predicted"/>
<dbReference type="HOGENOM" id="CLU_015134_0_2_0"/>
<dbReference type="EMBL" id="CP001634">
    <property type="protein sequence ID" value="ACR79290.1"/>
    <property type="molecule type" value="Genomic_DNA"/>
</dbReference>
<evidence type="ECO:0000256" key="2">
    <source>
        <dbReference type="ARBA" id="ARBA00022692"/>
    </source>
</evidence>
<dbReference type="InterPro" id="IPR001694">
    <property type="entry name" value="NADH_UbQ_OxRdtase_su1/FPO"/>
</dbReference>
<evidence type="ECO:0000313" key="6">
    <source>
        <dbReference type="EMBL" id="ACR79290.1"/>
    </source>
</evidence>
<feature type="transmembrane region" description="Helical" evidence="5">
    <location>
        <begin position="6"/>
        <end position="25"/>
    </location>
</feature>
<keyword evidence="2 5" id="KW-0812">Transmembrane</keyword>
<keyword evidence="7" id="KW-1185">Reference proteome</keyword>
<gene>
    <name evidence="6" type="ordered locus">Kole_0571</name>
</gene>
<feature type="transmembrane region" description="Helical" evidence="5">
    <location>
        <begin position="99"/>
        <end position="124"/>
    </location>
</feature>
<dbReference type="OrthoDB" id="9803734at2"/>
<dbReference type="eggNOG" id="COG1005">
    <property type="taxonomic scope" value="Bacteria"/>
</dbReference>
<dbReference type="InterPro" id="IPR052561">
    <property type="entry name" value="ComplexI_Subunit1"/>
</dbReference>
<feature type="transmembrane region" description="Helical" evidence="5">
    <location>
        <begin position="225"/>
        <end position="242"/>
    </location>
</feature>
<dbReference type="PANTHER" id="PTHR43359">
    <property type="entry name" value="FORMATE HYDROGENLYASE SUBUNIT 4"/>
    <property type="match status" value="1"/>
</dbReference>
<feature type="transmembrane region" description="Helical" evidence="5">
    <location>
        <begin position="280"/>
        <end position="301"/>
    </location>
</feature>
<keyword evidence="3 5" id="KW-1133">Transmembrane helix</keyword>
<evidence type="ECO:0000313" key="7">
    <source>
        <dbReference type="Proteomes" id="UP000002382"/>
    </source>
</evidence>
<dbReference type="InterPro" id="IPR018086">
    <property type="entry name" value="NADH_UbQ_OxRdtase_su1_CS"/>
</dbReference>
<reference evidence="6 7" key="1">
    <citation type="submission" date="2009-06" db="EMBL/GenBank/DDBJ databases">
        <title>Complete sequence of Thermotogales bacterium TBF 19.5.1.</title>
        <authorList>
            <consortium name="US DOE Joint Genome Institute"/>
            <person name="Lucas S."/>
            <person name="Copeland A."/>
            <person name="Lapidus A."/>
            <person name="Glavina del Rio T."/>
            <person name="Tice H."/>
            <person name="Bruce D."/>
            <person name="Goodwin L."/>
            <person name="Pitluck S."/>
            <person name="Chertkov O."/>
            <person name="Brettin T."/>
            <person name="Detter J.C."/>
            <person name="Han C."/>
            <person name="Schmutz J."/>
            <person name="Larimer F."/>
            <person name="Land M."/>
            <person name="Hauser L."/>
            <person name="Kyrpides N."/>
            <person name="Ovchinnikova G."/>
            <person name="Noll K."/>
        </authorList>
    </citation>
    <scope>NUCLEOTIDE SEQUENCE [LARGE SCALE GENOMIC DNA]</scope>
    <source>
        <strain evidence="7">ATCC BAA-1733 / DSM 21960 / TBF 19.5.1</strain>
    </source>
</reference>
<sequence length="303" mass="33288">MIVFYTIVFPGILFTGFAGLIIWWLERKLSALFQHRVGPPWYQNFLDVFKLFGKESIVPELSASVVYVLAPIVSFSTVTTLSTVLGCAVFLGIRIAGDVILIIYLLILCSMATFLGAAASRNVYAGIGASRELKMLLADELVLIMVILVPVVKSGFDFNLLRLIYGSPAITSISGVIAYILGLVCIQAKLAIQPFDLPEAETELAGGVEIEYSGVLLGLWKLSKGMKFLVVPLLLSVLFFGVPQEISIVRYLWIVAFYLITFLIVVVVKNINPRVTIEKMLGFFWKKLAPMAFIALLIALLGG</sequence>
<dbReference type="AlphaFoldDB" id="C5CEV6"/>
<evidence type="ECO:0000256" key="5">
    <source>
        <dbReference type="SAM" id="Phobius"/>
    </source>
</evidence>
<dbReference type="KEGG" id="kol:Kole_0571"/>
<reference evidence="6 7" key="2">
    <citation type="journal article" date="2011" name="J. Bacteriol.">
        <title>Genome Sequence of Kosmotoga olearia Strain TBF 19.5.1, a Thermophilic Bacterium with a Wide Growth Temperature Range, Isolated from the Troll B Oil Platform in the North Sea.</title>
        <authorList>
            <person name="Swithers K.S."/>
            <person name="Dipippo J.L."/>
            <person name="Bruce D.C."/>
            <person name="Detter C."/>
            <person name="Tapia R."/>
            <person name="Han S."/>
            <person name="Goodwin L.A."/>
            <person name="Han J."/>
            <person name="Woyke T."/>
            <person name="Pitluck S."/>
            <person name="Pennacchio L."/>
            <person name="Nolan M."/>
            <person name="Mikhailova N."/>
            <person name="Land M.L."/>
            <person name="Nesbo C.L."/>
            <person name="Gogarten J.P."/>
            <person name="Noll K.M."/>
        </authorList>
    </citation>
    <scope>NUCLEOTIDE SEQUENCE [LARGE SCALE GENOMIC DNA]</scope>
    <source>
        <strain evidence="7">ATCC BAA-1733 / DSM 21960 / TBF 19.5.1</strain>
    </source>
</reference>
<protein>
    <submittedName>
        <fullName evidence="6">Respiratory-chain NADH dehydrogenase subunit 1</fullName>
    </submittedName>
</protein>
<dbReference type="GO" id="GO:0005886">
    <property type="term" value="C:plasma membrane"/>
    <property type="evidence" value="ECO:0007669"/>
    <property type="project" value="TreeGrafter"/>
</dbReference>
<dbReference type="STRING" id="521045.Kole_0571"/>
<evidence type="ECO:0000256" key="4">
    <source>
        <dbReference type="ARBA" id="ARBA00023136"/>
    </source>
</evidence>
<dbReference type="Pfam" id="PF00146">
    <property type="entry name" value="NADHdh"/>
    <property type="match status" value="1"/>
</dbReference>
<feature type="transmembrane region" description="Helical" evidence="5">
    <location>
        <begin position="248"/>
        <end position="268"/>
    </location>
</feature>
<dbReference type="RefSeq" id="WP_012745072.1">
    <property type="nucleotide sequence ID" value="NC_012785.1"/>
</dbReference>